<keyword evidence="1" id="KW-1133">Transmembrane helix</keyword>
<dbReference type="EMBL" id="LUCM01008768">
    <property type="protein sequence ID" value="KAA0187927.1"/>
    <property type="molecule type" value="Genomic_DNA"/>
</dbReference>
<accession>A0A8E0VG94</accession>
<feature type="transmembrane region" description="Helical" evidence="1">
    <location>
        <begin position="21"/>
        <end position="42"/>
    </location>
</feature>
<keyword evidence="3" id="KW-1185">Reference proteome</keyword>
<dbReference type="InterPro" id="IPR014352">
    <property type="entry name" value="FERM/acyl-CoA-bd_prot_sf"/>
</dbReference>
<dbReference type="CDD" id="cd14473">
    <property type="entry name" value="FERM_B-lobe"/>
    <property type="match status" value="1"/>
</dbReference>
<comment type="caution">
    <text evidence="2">The sequence shown here is derived from an EMBL/GenBank/DDBJ whole genome shotgun (WGS) entry which is preliminary data.</text>
</comment>
<name>A0A8E0VG94_9TREM</name>
<evidence type="ECO:0000313" key="3">
    <source>
        <dbReference type="Proteomes" id="UP000728185"/>
    </source>
</evidence>
<evidence type="ECO:0000313" key="2">
    <source>
        <dbReference type="EMBL" id="KAA0187927.1"/>
    </source>
</evidence>
<dbReference type="InterPro" id="IPR019748">
    <property type="entry name" value="FERM_central"/>
</dbReference>
<keyword evidence="1" id="KW-0472">Membrane</keyword>
<proteinExistence type="predicted"/>
<dbReference type="AlphaFoldDB" id="A0A8E0VG94"/>
<protein>
    <submittedName>
        <fullName evidence="2">Putative 4.1 G protein</fullName>
    </submittedName>
</protein>
<dbReference type="OrthoDB" id="5854685at2759"/>
<keyword evidence="1" id="KW-0812">Transmembrane</keyword>
<evidence type="ECO:0000256" key="1">
    <source>
        <dbReference type="SAM" id="Phobius"/>
    </source>
</evidence>
<dbReference type="SUPFAM" id="SSF47031">
    <property type="entry name" value="Second domain of FERM"/>
    <property type="match status" value="1"/>
</dbReference>
<dbReference type="InterPro" id="IPR035963">
    <property type="entry name" value="FERM_2"/>
</dbReference>
<organism evidence="2 3">
    <name type="scientific">Fasciolopsis buskii</name>
    <dbReference type="NCBI Taxonomy" id="27845"/>
    <lineage>
        <taxon>Eukaryota</taxon>
        <taxon>Metazoa</taxon>
        <taxon>Spiralia</taxon>
        <taxon>Lophotrochozoa</taxon>
        <taxon>Platyhelminthes</taxon>
        <taxon>Trematoda</taxon>
        <taxon>Digenea</taxon>
        <taxon>Plagiorchiida</taxon>
        <taxon>Echinostomata</taxon>
        <taxon>Echinostomatoidea</taxon>
        <taxon>Fasciolidae</taxon>
        <taxon>Fasciolopsis</taxon>
    </lineage>
</organism>
<gene>
    <name evidence="2" type="ORF">FBUS_07917</name>
</gene>
<dbReference type="Gene3D" id="1.20.80.10">
    <property type="match status" value="1"/>
</dbReference>
<reference evidence="2" key="1">
    <citation type="submission" date="2019-05" db="EMBL/GenBank/DDBJ databases">
        <title>Annotation for the trematode Fasciolopsis buski.</title>
        <authorList>
            <person name="Choi Y.-J."/>
        </authorList>
    </citation>
    <scope>NUCLEOTIDE SEQUENCE</scope>
    <source>
        <strain evidence="2">HT</strain>
        <tissue evidence="2">Whole worm</tissue>
    </source>
</reference>
<dbReference type="Proteomes" id="UP000728185">
    <property type="component" value="Unassembled WGS sequence"/>
</dbReference>
<sequence length="83" mass="9600">MRNFRATCGKIRVKNFKNVELSVPFMTSSFPFSTVYLFFSLIAELGDYSVEDCRPGYVSQFRFVPQQTAEFEAQASEWHQKSA</sequence>